<name>R9GR30_9SPHI</name>
<sequence>MIVNSSDGFEDCWEPFFTLLKKNWPDFDYSLILNTEFKNYSFDGLKIVSSKVHEGILDRKLSWSECLIKAIELVDTPLILYVQEDYFIEKPVLKDTIDEFSRLMEGGVIKYIGLTDIGNFGPFKNYEHDKRLVVVGNSKYRISTQAALWDKDTLLSYLRPAENGWMFEIFGTQRAKRRSDLFLTANRLMYSSKNNPIITYMHTGIIKGQWHENIPELFKKENISIDVSLRGIYKPKAFLRRKFETGRKLLNNPLRFIIGMLGK</sequence>
<evidence type="ECO:0000313" key="1">
    <source>
        <dbReference type="EMBL" id="EOR94010.1"/>
    </source>
</evidence>
<dbReference type="AlphaFoldDB" id="R9GR30"/>
<gene>
    <name evidence="1" type="ORF">ADIARSV_2844</name>
</gene>
<keyword evidence="2" id="KW-1185">Reference proteome</keyword>
<dbReference type="eggNOG" id="ENOG5032ZXX">
    <property type="taxonomic scope" value="Bacteria"/>
</dbReference>
<evidence type="ECO:0008006" key="3">
    <source>
        <dbReference type="Google" id="ProtNLM"/>
    </source>
</evidence>
<evidence type="ECO:0000313" key="2">
    <source>
        <dbReference type="Proteomes" id="UP000014174"/>
    </source>
</evidence>
<organism evidence="1 2">
    <name type="scientific">Arcticibacter svalbardensis MN12-7</name>
    <dbReference type="NCBI Taxonomy" id="1150600"/>
    <lineage>
        <taxon>Bacteria</taxon>
        <taxon>Pseudomonadati</taxon>
        <taxon>Bacteroidota</taxon>
        <taxon>Sphingobacteriia</taxon>
        <taxon>Sphingobacteriales</taxon>
        <taxon>Sphingobacteriaceae</taxon>
        <taxon>Arcticibacter</taxon>
    </lineage>
</organism>
<dbReference type="STRING" id="1150600.ADIARSV_2844"/>
<accession>R9GR30</accession>
<comment type="caution">
    <text evidence="1">The sequence shown here is derived from an EMBL/GenBank/DDBJ whole genome shotgun (WGS) entry which is preliminary data.</text>
</comment>
<protein>
    <recommendedName>
        <fullName evidence="3">Glycosyltransferase</fullName>
    </recommendedName>
</protein>
<dbReference type="Proteomes" id="UP000014174">
    <property type="component" value="Unassembled WGS sequence"/>
</dbReference>
<dbReference type="EMBL" id="AQPN01000100">
    <property type="protein sequence ID" value="EOR94010.1"/>
    <property type="molecule type" value="Genomic_DNA"/>
</dbReference>
<proteinExistence type="predicted"/>
<reference evidence="1 2" key="1">
    <citation type="journal article" date="2013" name="Genome Announc.">
        <title>Draft Genome Sequence of Arcticibacter svalbardensis Strain MN12-7T, a Member of the Family Sphingobacteriaceae Isolated from an Arctic Soil Sample.</title>
        <authorList>
            <person name="Shivaji S."/>
            <person name="Ara S."/>
            <person name="Prasad S."/>
            <person name="Manasa B.P."/>
            <person name="Begum Z."/>
            <person name="Singh A."/>
            <person name="Kumar Pinnaka A."/>
        </authorList>
    </citation>
    <scope>NUCLEOTIDE SEQUENCE [LARGE SCALE GENOMIC DNA]</scope>
    <source>
        <strain evidence="1 2">MN12-7</strain>
    </source>
</reference>